<name>A0A6A2XUG4_HIBSY</name>
<protein>
    <submittedName>
        <fullName evidence="2">Indole-3-acetic acid-amido synthetase GH3.5-like</fullName>
    </submittedName>
</protein>
<evidence type="ECO:0000313" key="2">
    <source>
        <dbReference type="EMBL" id="KAE8659937.1"/>
    </source>
</evidence>
<proteinExistence type="predicted"/>
<dbReference type="AlphaFoldDB" id="A0A6A2XUG4"/>
<dbReference type="InterPro" id="IPR013103">
    <property type="entry name" value="RVT_2"/>
</dbReference>
<sequence>MFNEFKDVMMKEFEMTDMELMAYYLGIEVKQQNDGIFISHERYVKEILKKFKMENCKPISTPAEYEIKMTKHEEGESVDSTFFKSLIGSIRYLTFTRPDILHAVGLVSLYMESPTTTHFKATKRILRYLKGTIDFGLFYSVSNNYKLVGYSDSDWGGDIDNRRSTTGFVFFMGDIAFTWIKTTDCHIVHL</sequence>
<dbReference type="EMBL" id="VEPZ02001734">
    <property type="protein sequence ID" value="KAE8659937.1"/>
    <property type="molecule type" value="Genomic_DNA"/>
</dbReference>
<dbReference type="Proteomes" id="UP000436088">
    <property type="component" value="Unassembled WGS sequence"/>
</dbReference>
<evidence type="ECO:0000259" key="1">
    <source>
        <dbReference type="Pfam" id="PF07727"/>
    </source>
</evidence>
<keyword evidence="3" id="KW-1185">Reference proteome</keyword>
<comment type="caution">
    <text evidence="2">The sequence shown here is derived from an EMBL/GenBank/DDBJ whole genome shotgun (WGS) entry which is preliminary data.</text>
</comment>
<feature type="domain" description="Reverse transcriptase Ty1/copia-type" evidence="1">
    <location>
        <begin position="1"/>
        <end position="63"/>
    </location>
</feature>
<dbReference type="Pfam" id="PF07727">
    <property type="entry name" value="RVT_2"/>
    <property type="match status" value="1"/>
</dbReference>
<accession>A0A6A2XUG4</accession>
<reference evidence="2" key="1">
    <citation type="submission" date="2019-09" db="EMBL/GenBank/DDBJ databases">
        <title>Draft genome information of white flower Hibiscus syriacus.</title>
        <authorList>
            <person name="Kim Y.-M."/>
        </authorList>
    </citation>
    <scope>NUCLEOTIDE SEQUENCE [LARGE SCALE GENOMIC DNA]</scope>
    <source>
        <strain evidence="2">YM2019G1</strain>
    </source>
</reference>
<evidence type="ECO:0000313" key="3">
    <source>
        <dbReference type="Proteomes" id="UP000436088"/>
    </source>
</evidence>
<gene>
    <name evidence="2" type="ORF">F3Y22_tig00116959pilonHSYRG00023</name>
</gene>
<dbReference type="PANTHER" id="PTHR11439:SF517">
    <property type="entry name" value="CYSTEINE-RICH RLK (RECEPTOR-LIKE PROTEIN KINASE) 8"/>
    <property type="match status" value="1"/>
</dbReference>
<organism evidence="2 3">
    <name type="scientific">Hibiscus syriacus</name>
    <name type="common">Rose of Sharon</name>
    <dbReference type="NCBI Taxonomy" id="106335"/>
    <lineage>
        <taxon>Eukaryota</taxon>
        <taxon>Viridiplantae</taxon>
        <taxon>Streptophyta</taxon>
        <taxon>Embryophyta</taxon>
        <taxon>Tracheophyta</taxon>
        <taxon>Spermatophyta</taxon>
        <taxon>Magnoliopsida</taxon>
        <taxon>eudicotyledons</taxon>
        <taxon>Gunneridae</taxon>
        <taxon>Pentapetalae</taxon>
        <taxon>rosids</taxon>
        <taxon>malvids</taxon>
        <taxon>Malvales</taxon>
        <taxon>Malvaceae</taxon>
        <taxon>Malvoideae</taxon>
        <taxon>Hibiscus</taxon>
    </lineage>
</organism>
<dbReference type="PANTHER" id="PTHR11439">
    <property type="entry name" value="GAG-POL-RELATED RETROTRANSPOSON"/>
    <property type="match status" value="1"/>
</dbReference>